<feature type="domain" description="Prepilin type IV endopeptidase peptidase" evidence="4">
    <location>
        <begin position="89"/>
        <end position="198"/>
    </location>
</feature>
<feature type="transmembrane region" description="Helical" evidence="3">
    <location>
        <begin position="176"/>
        <end position="199"/>
    </location>
</feature>
<dbReference type="EC" id="3.4.23.43" evidence="5"/>
<accession>W8WXK5</accession>
<name>W8WXK5_CASD6</name>
<sequence>MERTMSMLWASWNLGQAATLCAALAFSLALNVPLARAAWRLPRALDGTLPAEPTAAHRLGRRAFLLAAPLLAVACAWRFGATGAALAAIVFVSVLLVLAWIDAETGYLPDRLTLPLLWLGLLVNMDAAFAPLAHAVAGAAGGYLAFWCVAAGFRALTGREALGRGDCKLLAALGAWLGWTALPRIVFVAACLGLAVALARRLAGRLAPGEAFGFGPFLAAAGVAALWGM</sequence>
<dbReference type="HOGENOM" id="CLU_057101_5_0_4"/>
<protein>
    <submittedName>
        <fullName evidence="5">Prepilin peptidase / N-methyltransferase</fullName>
        <ecNumber evidence="5">3.4.23.43</ecNumber>
    </submittedName>
</protein>
<keyword evidence="3" id="KW-1133">Transmembrane helix</keyword>
<keyword evidence="3" id="KW-0472">Membrane</keyword>
<proteinExistence type="inferred from homology"/>
<dbReference type="InterPro" id="IPR050882">
    <property type="entry name" value="Prepilin_peptidase/N-MTase"/>
</dbReference>
<dbReference type="PATRIC" id="fig|1437824.5.peg.1821"/>
<dbReference type="GO" id="GO:0032259">
    <property type="term" value="P:methylation"/>
    <property type="evidence" value="ECO:0007669"/>
    <property type="project" value="UniProtKB-KW"/>
</dbReference>
<reference evidence="5 6" key="1">
    <citation type="journal article" date="2014" name="BMC Microbiol.">
        <title>The oxygen-independent metabolism of cyclic monoterpenes in Castellaniella defragrans 65Phen.</title>
        <authorList>
            <person name="Petasch J."/>
            <person name="Disch E.M."/>
            <person name="Markert S."/>
            <person name="Becher D."/>
            <person name="Schweder T."/>
            <person name="Huttel B."/>
            <person name="Reinhardt R."/>
            <person name="Harder J."/>
        </authorList>
    </citation>
    <scope>NUCLEOTIDE SEQUENCE [LARGE SCALE GENOMIC DNA]</scope>
    <source>
        <strain evidence="5">65Phen</strain>
    </source>
</reference>
<dbReference type="PANTHER" id="PTHR30487:SF0">
    <property type="entry name" value="PREPILIN LEADER PEPTIDASE_N-METHYLTRANSFERASE-RELATED"/>
    <property type="match status" value="1"/>
</dbReference>
<dbReference type="Gene3D" id="1.20.120.1220">
    <property type="match status" value="1"/>
</dbReference>
<evidence type="ECO:0000256" key="3">
    <source>
        <dbReference type="SAM" id="Phobius"/>
    </source>
</evidence>
<feature type="transmembrane region" description="Helical" evidence="3">
    <location>
        <begin position="136"/>
        <end position="156"/>
    </location>
</feature>
<dbReference type="GO" id="GO:0004190">
    <property type="term" value="F:aspartic-type endopeptidase activity"/>
    <property type="evidence" value="ECO:0007669"/>
    <property type="project" value="UniProtKB-EC"/>
</dbReference>
<gene>
    <name evidence="5" type="ORF">BN940_09216</name>
</gene>
<dbReference type="PRINTS" id="PR00864">
    <property type="entry name" value="PREPILNPTASE"/>
</dbReference>
<feature type="transmembrane region" description="Helical" evidence="3">
    <location>
        <begin position="84"/>
        <end position="101"/>
    </location>
</feature>
<dbReference type="EMBL" id="HG916765">
    <property type="protein sequence ID" value="CDM24304.1"/>
    <property type="molecule type" value="Genomic_DNA"/>
</dbReference>
<dbReference type="AlphaFoldDB" id="W8WXK5"/>
<comment type="similarity">
    <text evidence="1 2">Belongs to the peptidase A24 family.</text>
</comment>
<evidence type="ECO:0000256" key="1">
    <source>
        <dbReference type="ARBA" id="ARBA00005801"/>
    </source>
</evidence>
<keyword evidence="5" id="KW-0489">Methyltransferase</keyword>
<dbReference type="InterPro" id="IPR014032">
    <property type="entry name" value="Peptidase_A24A_bac"/>
</dbReference>
<dbReference type="KEGG" id="cdn:BN940_09216"/>
<evidence type="ECO:0000313" key="6">
    <source>
        <dbReference type="Proteomes" id="UP000019805"/>
    </source>
</evidence>
<evidence type="ECO:0000313" key="5">
    <source>
        <dbReference type="EMBL" id="CDM24304.1"/>
    </source>
</evidence>
<dbReference type="eggNOG" id="COG1989">
    <property type="taxonomic scope" value="Bacteria"/>
</dbReference>
<keyword evidence="5" id="KW-0378">Hydrolase</keyword>
<dbReference type="PANTHER" id="PTHR30487">
    <property type="entry name" value="TYPE 4 PREPILIN-LIKE PROTEINS LEADER PEPTIDE-PROCESSING ENZYME"/>
    <property type="match status" value="1"/>
</dbReference>
<evidence type="ECO:0000259" key="4">
    <source>
        <dbReference type="Pfam" id="PF01478"/>
    </source>
</evidence>
<keyword evidence="5" id="KW-0808">Transferase</keyword>
<organism evidence="5 6">
    <name type="scientific">Castellaniella defragrans (strain DSM 12143 / CCUG 39792 / 65Phen)</name>
    <name type="common">Alcaligenes defragrans</name>
    <dbReference type="NCBI Taxonomy" id="1437824"/>
    <lineage>
        <taxon>Bacteria</taxon>
        <taxon>Pseudomonadati</taxon>
        <taxon>Pseudomonadota</taxon>
        <taxon>Betaproteobacteria</taxon>
        <taxon>Burkholderiales</taxon>
        <taxon>Alcaligenaceae</taxon>
        <taxon>Castellaniella</taxon>
    </lineage>
</organism>
<dbReference type="GO" id="GO:0005886">
    <property type="term" value="C:plasma membrane"/>
    <property type="evidence" value="ECO:0007669"/>
    <property type="project" value="TreeGrafter"/>
</dbReference>
<keyword evidence="6" id="KW-1185">Reference proteome</keyword>
<dbReference type="STRING" id="1437824.BN940_09216"/>
<feature type="transmembrane region" description="Helical" evidence="3">
    <location>
        <begin position="211"/>
        <end position="228"/>
    </location>
</feature>
<dbReference type="GO" id="GO:0006465">
    <property type="term" value="P:signal peptide processing"/>
    <property type="evidence" value="ECO:0007669"/>
    <property type="project" value="TreeGrafter"/>
</dbReference>
<dbReference type="InterPro" id="IPR000045">
    <property type="entry name" value="Prepilin_IV_endopep_pep"/>
</dbReference>
<dbReference type="Proteomes" id="UP000019805">
    <property type="component" value="Chromosome"/>
</dbReference>
<dbReference type="MEROPS" id="A24.001"/>
<evidence type="ECO:0000256" key="2">
    <source>
        <dbReference type="RuleBase" id="RU003793"/>
    </source>
</evidence>
<keyword evidence="3" id="KW-0812">Transmembrane</keyword>
<dbReference type="GO" id="GO:0008168">
    <property type="term" value="F:methyltransferase activity"/>
    <property type="evidence" value="ECO:0007669"/>
    <property type="project" value="UniProtKB-KW"/>
</dbReference>
<dbReference type="Pfam" id="PF01478">
    <property type="entry name" value="Peptidase_A24"/>
    <property type="match status" value="1"/>
</dbReference>